<name>A0A1H2H6R0_9BACT</name>
<evidence type="ECO:0000256" key="1">
    <source>
        <dbReference type="SAM" id="MobiDB-lite"/>
    </source>
</evidence>
<feature type="compositionally biased region" description="Basic and acidic residues" evidence="1">
    <location>
        <begin position="174"/>
        <end position="185"/>
    </location>
</feature>
<organism evidence="2 3">
    <name type="scientific">Desulfobacula phenolica</name>
    <dbReference type="NCBI Taxonomy" id="90732"/>
    <lineage>
        <taxon>Bacteria</taxon>
        <taxon>Pseudomonadati</taxon>
        <taxon>Thermodesulfobacteriota</taxon>
        <taxon>Desulfobacteria</taxon>
        <taxon>Desulfobacterales</taxon>
        <taxon>Desulfobacteraceae</taxon>
        <taxon>Desulfobacula</taxon>
    </lineage>
</organism>
<reference evidence="3" key="1">
    <citation type="submission" date="2016-10" db="EMBL/GenBank/DDBJ databases">
        <authorList>
            <person name="Varghese N."/>
            <person name="Submissions S."/>
        </authorList>
    </citation>
    <scope>NUCLEOTIDE SEQUENCE [LARGE SCALE GENOMIC DNA]</scope>
    <source>
        <strain evidence="3">DSM 3384</strain>
    </source>
</reference>
<evidence type="ECO:0000313" key="3">
    <source>
        <dbReference type="Proteomes" id="UP000199608"/>
    </source>
</evidence>
<dbReference type="Proteomes" id="UP000199608">
    <property type="component" value="Unassembled WGS sequence"/>
</dbReference>
<accession>A0A1H2H6R0</accession>
<gene>
    <name evidence="2" type="ORF">SAMN04487931_10671</name>
</gene>
<feature type="region of interest" description="Disordered" evidence="1">
    <location>
        <begin position="144"/>
        <end position="185"/>
    </location>
</feature>
<sequence>MKKIDLKLDFDAIRLRIEHQKNRYKPGVWADMVGVSKNVVSNVHGRTKQKPSLEYIIAVSLITGKSVDYYLWGKESEKEISQPPSDNITKVVIEHQDIIKQFKDPELGKDLNKELILIQNTDKSLFKSTVQSIRAAGDMARVMKGLSNRNQDKRGSDQDGNGSDRRKKKQPWKGPDRRKNGTDNQ</sequence>
<protein>
    <submittedName>
        <fullName evidence="2">Uncharacterized protein</fullName>
    </submittedName>
</protein>
<keyword evidence="3" id="KW-1185">Reference proteome</keyword>
<dbReference type="RefSeq" id="WP_092234068.1">
    <property type="nucleotide sequence ID" value="NZ_FNLL01000006.1"/>
</dbReference>
<dbReference type="AlphaFoldDB" id="A0A1H2H6R0"/>
<dbReference type="EMBL" id="FNLL01000006">
    <property type="protein sequence ID" value="SDU27429.1"/>
    <property type="molecule type" value="Genomic_DNA"/>
</dbReference>
<proteinExistence type="predicted"/>
<evidence type="ECO:0000313" key="2">
    <source>
        <dbReference type="EMBL" id="SDU27429.1"/>
    </source>
</evidence>